<name>A0ABD5PDN3_9EURY</name>
<dbReference type="Gene3D" id="3.40.30.10">
    <property type="entry name" value="Glutaredoxin"/>
    <property type="match status" value="1"/>
</dbReference>
<reference evidence="2 3" key="1">
    <citation type="journal article" date="2019" name="Int. J. Syst. Evol. Microbiol.">
        <title>The Global Catalogue of Microorganisms (GCM) 10K type strain sequencing project: providing services to taxonomists for standard genome sequencing and annotation.</title>
        <authorList>
            <consortium name="The Broad Institute Genomics Platform"/>
            <consortium name="The Broad Institute Genome Sequencing Center for Infectious Disease"/>
            <person name="Wu L."/>
            <person name="Ma J."/>
        </authorList>
    </citation>
    <scope>NUCLEOTIDE SEQUENCE [LARGE SCALE GENOMIC DNA]</scope>
    <source>
        <strain evidence="2 3">CGMCC 1.12553</strain>
    </source>
</reference>
<dbReference type="SUPFAM" id="SSF52833">
    <property type="entry name" value="Thioredoxin-like"/>
    <property type="match status" value="1"/>
</dbReference>
<gene>
    <name evidence="2" type="ORF">ACFO0N_12760</name>
</gene>
<dbReference type="RefSeq" id="WP_267623371.1">
    <property type="nucleotide sequence ID" value="NZ_JAODIW010000008.1"/>
</dbReference>
<organism evidence="2 3">
    <name type="scientific">Halobium salinum</name>
    <dbReference type="NCBI Taxonomy" id="1364940"/>
    <lineage>
        <taxon>Archaea</taxon>
        <taxon>Methanobacteriati</taxon>
        <taxon>Methanobacteriota</taxon>
        <taxon>Stenosarchaea group</taxon>
        <taxon>Halobacteria</taxon>
        <taxon>Halobacteriales</taxon>
        <taxon>Haloferacaceae</taxon>
        <taxon>Halobium</taxon>
    </lineage>
</organism>
<sequence>MAGPSSQNTESAVDPEAALDELVAAGVVDEEADGSLTTTDAFEDTRRIYHDSYVDASDERFHDTVAELFGLDRDDAATHVERHGVTREELVAYLSLRSFLETPPGQETLAVMAALVAEVGPGTPVPDGLEVLDEESWRDFLTATPDAVVTVWAHGCAPCEAMKADIESILDTLPEGVAVAGIDGETCFDFRLEYEVNAAPAFVCFRDGEHRLTETGRKRPEAAAELFASVYET</sequence>
<dbReference type="CDD" id="cd02947">
    <property type="entry name" value="TRX_family"/>
    <property type="match status" value="1"/>
</dbReference>
<dbReference type="InterPro" id="IPR017937">
    <property type="entry name" value="Thioredoxin_CS"/>
</dbReference>
<evidence type="ECO:0000313" key="2">
    <source>
        <dbReference type="EMBL" id="MFC4358814.1"/>
    </source>
</evidence>
<dbReference type="Pfam" id="PF00085">
    <property type="entry name" value="Thioredoxin"/>
    <property type="match status" value="1"/>
</dbReference>
<evidence type="ECO:0000259" key="1">
    <source>
        <dbReference type="Pfam" id="PF00085"/>
    </source>
</evidence>
<dbReference type="AlphaFoldDB" id="A0ABD5PDN3"/>
<dbReference type="Proteomes" id="UP001595921">
    <property type="component" value="Unassembled WGS sequence"/>
</dbReference>
<dbReference type="InterPro" id="IPR036249">
    <property type="entry name" value="Thioredoxin-like_sf"/>
</dbReference>
<dbReference type="InterPro" id="IPR013766">
    <property type="entry name" value="Thioredoxin_domain"/>
</dbReference>
<feature type="domain" description="Thioredoxin" evidence="1">
    <location>
        <begin position="131"/>
        <end position="218"/>
    </location>
</feature>
<dbReference type="PROSITE" id="PS00194">
    <property type="entry name" value="THIOREDOXIN_1"/>
    <property type="match status" value="1"/>
</dbReference>
<keyword evidence="3" id="KW-1185">Reference proteome</keyword>
<proteinExistence type="predicted"/>
<comment type="caution">
    <text evidence="2">The sequence shown here is derived from an EMBL/GenBank/DDBJ whole genome shotgun (WGS) entry which is preliminary data.</text>
</comment>
<accession>A0ABD5PDN3</accession>
<protein>
    <submittedName>
        <fullName evidence="2">Thioredoxin family protein</fullName>
    </submittedName>
</protein>
<dbReference type="EMBL" id="JBHSDS010000006">
    <property type="protein sequence ID" value="MFC4358814.1"/>
    <property type="molecule type" value="Genomic_DNA"/>
</dbReference>
<evidence type="ECO:0000313" key="3">
    <source>
        <dbReference type="Proteomes" id="UP001595921"/>
    </source>
</evidence>